<dbReference type="AlphaFoldDB" id="S8DRU7"/>
<sequence>NADRNGVTPKKQRQCNCKNSRCLKLYCECFAAATYCDGCNCVNCHNNVVYDEFRRESMVAILERRPDAFKPKVASSPHGPSDRLVEHNKGCHCKKSTCLKKYCECYQANILCSEKCRCVDCKNYEGSEERKVHFLHHHQPPSIVSIQQAVNVSINSAIGSPASKIKAQNFG</sequence>
<organism evidence="5 6">
    <name type="scientific">Genlisea aurea</name>
    <dbReference type="NCBI Taxonomy" id="192259"/>
    <lineage>
        <taxon>Eukaryota</taxon>
        <taxon>Viridiplantae</taxon>
        <taxon>Streptophyta</taxon>
        <taxon>Embryophyta</taxon>
        <taxon>Tracheophyta</taxon>
        <taxon>Spermatophyta</taxon>
        <taxon>Magnoliopsida</taxon>
        <taxon>eudicotyledons</taxon>
        <taxon>Gunneridae</taxon>
        <taxon>Pentapetalae</taxon>
        <taxon>asterids</taxon>
        <taxon>lamiids</taxon>
        <taxon>Lamiales</taxon>
        <taxon>Lentibulariaceae</taxon>
        <taxon>Genlisea</taxon>
    </lineage>
</organism>
<evidence type="ECO:0000256" key="3">
    <source>
        <dbReference type="ARBA" id="ARBA00023242"/>
    </source>
</evidence>
<dbReference type="InterPro" id="IPR005172">
    <property type="entry name" value="CRC"/>
</dbReference>
<gene>
    <name evidence="5" type="ORF">M569_12264</name>
</gene>
<comment type="caution">
    <text evidence="5">The sequence shown here is derived from an EMBL/GenBank/DDBJ whole genome shotgun (WGS) entry which is preliminary data.</text>
</comment>
<feature type="domain" description="CRC" evidence="4">
    <location>
        <begin position="11"/>
        <end position="126"/>
    </location>
</feature>
<dbReference type="GO" id="GO:0006355">
    <property type="term" value="P:regulation of DNA-templated transcription"/>
    <property type="evidence" value="ECO:0007669"/>
    <property type="project" value="TreeGrafter"/>
</dbReference>
<dbReference type="OrthoDB" id="6283463at2759"/>
<evidence type="ECO:0000256" key="2">
    <source>
        <dbReference type="ARBA" id="ARBA00007267"/>
    </source>
</evidence>
<dbReference type="PANTHER" id="PTHR12446">
    <property type="entry name" value="TESMIN/TSO1-RELATED"/>
    <property type="match status" value="1"/>
</dbReference>
<evidence type="ECO:0000313" key="6">
    <source>
        <dbReference type="Proteomes" id="UP000015453"/>
    </source>
</evidence>
<dbReference type="InterPro" id="IPR028307">
    <property type="entry name" value="Lin-54_fam"/>
</dbReference>
<dbReference type="GO" id="GO:0005634">
    <property type="term" value="C:nucleus"/>
    <property type="evidence" value="ECO:0007669"/>
    <property type="project" value="UniProtKB-SubCell"/>
</dbReference>
<name>S8DRU7_9LAMI</name>
<dbReference type="Proteomes" id="UP000015453">
    <property type="component" value="Unassembled WGS sequence"/>
</dbReference>
<evidence type="ECO:0000313" key="5">
    <source>
        <dbReference type="EMBL" id="EPS62527.1"/>
    </source>
</evidence>
<accession>S8DRU7</accession>
<dbReference type="InterPro" id="IPR033467">
    <property type="entry name" value="Tesmin/TSO1-like_CXC"/>
</dbReference>
<comment type="similarity">
    <text evidence="2">Belongs to the lin-54 family.</text>
</comment>
<dbReference type="EMBL" id="AUSU01006078">
    <property type="protein sequence ID" value="EPS62527.1"/>
    <property type="molecule type" value="Genomic_DNA"/>
</dbReference>
<keyword evidence="3" id="KW-0539">Nucleus</keyword>
<proteinExistence type="inferred from homology"/>
<feature type="non-terminal residue" evidence="5">
    <location>
        <position position="1"/>
    </location>
</feature>
<evidence type="ECO:0000256" key="1">
    <source>
        <dbReference type="ARBA" id="ARBA00004123"/>
    </source>
</evidence>
<comment type="subcellular location">
    <subcellularLocation>
        <location evidence="1">Nucleus</location>
    </subcellularLocation>
</comment>
<reference evidence="5 6" key="1">
    <citation type="journal article" date="2013" name="BMC Genomics">
        <title>The miniature genome of a carnivorous plant Genlisea aurea contains a low number of genes and short non-coding sequences.</title>
        <authorList>
            <person name="Leushkin E.V."/>
            <person name="Sutormin R.A."/>
            <person name="Nabieva E.R."/>
            <person name="Penin A.A."/>
            <person name="Kondrashov A.S."/>
            <person name="Logacheva M.D."/>
        </authorList>
    </citation>
    <scope>NUCLEOTIDE SEQUENCE [LARGE SCALE GENOMIC DNA]</scope>
</reference>
<keyword evidence="6" id="KW-1185">Reference proteome</keyword>
<evidence type="ECO:0000259" key="4">
    <source>
        <dbReference type="PROSITE" id="PS51634"/>
    </source>
</evidence>
<dbReference type="PANTHER" id="PTHR12446:SF34">
    <property type="entry name" value="PROTEIN LIN-54 HOMOLOG"/>
    <property type="match status" value="1"/>
</dbReference>
<dbReference type="SMART" id="SM01114">
    <property type="entry name" value="CXC"/>
    <property type="match status" value="2"/>
</dbReference>
<dbReference type="PROSITE" id="PS51634">
    <property type="entry name" value="CRC"/>
    <property type="match status" value="1"/>
</dbReference>
<dbReference type="Pfam" id="PF03638">
    <property type="entry name" value="TCR"/>
    <property type="match status" value="2"/>
</dbReference>
<protein>
    <recommendedName>
        <fullName evidence="4">CRC domain-containing protein</fullName>
    </recommendedName>
</protein>
<feature type="non-terminal residue" evidence="5">
    <location>
        <position position="171"/>
    </location>
</feature>